<dbReference type="GO" id="GO:0005245">
    <property type="term" value="F:voltage-gated calcium channel activity"/>
    <property type="evidence" value="ECO:0007669"/>
    <property type="project" value="TreeGrafter"/>
</dbReference>
<keyword evidence="13" id="KW-0325">Glycoprotein</keyword>
<keyword evidence="4" id="KW-0109">Calcium transport</keyword>
<dbReference type="GeneTree" id="ENSGT00940000155766"/>
<gene>
    <name evidence="16" type="primary">CACNA2D3</name>
</gene>
<dbReference type="Pfam" id="PF00092">
    <property type="entry name" value="VWA"/>
    <property type="match status" value="1"/>
</dbReference>
<evidence type="ECO:0000256" key="8">
    <source>
        <dbReference type="ARBA" id="ARBA00022837"/>
    </source>
</evidence>
<reference evidence="16" key="5">
    <citation type="submission" date="2025-09" db="UniProtKB">
        <authorList>
            <consortium name="Ensembl"/>
        </authorList>
    </citation>
    <scope>IDENTIFICATION</scope>
</reference>
<reference evidence="17" key="2">
    <citation type="journal article" date="2017" name="Sci. Adv.">
        <title>A tail of two voltages: Proteomic comparison of the three electric organs of the electric eel.</title>
        <authorList>
            <person name="Traeger L.L."/>
            <person name="Sabat G."/>
            <person name="Barrett-Wilt G.A."/>
            <person name="Wells G.B."/>
            <person name="Sussman M.R."/>
        </authorList>
    </citation>
    <scope>NUCLEOTIDE SEQUENCE [LARGE SCALE GENOMIC DNA]</scope>
</reference>
<protein>
    <recommendedName>
        <fullName evidence="15">VWFA domain-containing protein</fullName>
    </recommendedName>
</protein>
<evidence type="ECO:0000256" key="7">
    <source>
        <dbReference type="ARBA" id="ARBA00022729"/>
    </source>
</evidence>
<dbReference type="InterPro" id="IPR051173">
    <property type="entry name" value="Ca_channel_alpha-2/delta"/>
</dbReference>
<evidence type="ECO:0000256" key="3">
    <source>
        <dbReference type="ARBA" id="ARBA00022448"/>
    </source>
</evidence>
<evidence type="ECO:0000313" key="16">
    <source>
        <dbReference type="Ensembl" id="ENSEEEP00000013961.2"/>
    </source>
</evidence>
<reference evidence="17" key="1">
    <citation type="journal article" date="2014" name="Science">
        <title>Nonhuman genetics. Genomic basis for the convergent evolution of electric organs.</title>
        <authorList>
            <person name="Gallant J.R."/>
            <person name="Traeger L.L."/>
            <person name="Volkening J.D."/>
            <person name="Moffett H."/>
            <person name="Chen P.H."/>
            <person name="Novina C.D."/>
            <person name="Phillips G.N.Jr."/>
            <person name="Anand R."/>
            <person name="Wells G.B."/>
            <person name="Pinch M."/>
            <person name="Guth R."/>
            <person name="Unguez G.A."/>
            <person name="Albert J.S."/>
            <person name="Zakon H.H."/>
            <person name="Samanta M.P."/>
            <person name="Sussman M.R."/>
        </authorList>
    </citation>
    <scope>NUCLEOTIDE SEQUENCE [LARGE SCALE GENOMIC DNA]</scope>
</reference>
<evidence type="ECO:0000256" key="5">
    <source>
        <dbReference type="ARBA" id="ARBA00022673"/>
    </source>
</evidence>
<keyword evidence="12" id="KW-0472">Membrane</keyword>
<evidence type="ECO:0000256" key="9">
    <source>
        <dbReference type="ARBA" id="ARBA00022882"/>
    </source>
</evidence>
<dbReference type="FunFam" id="3.40.50.410:FF:000007">
    <property type="entry name" value="Calcium voltage-gated channel auxiliary subunit alpha2delta 3"/>
    <property type="match status" value="1"/>
</dbReference>
<evidence type="ECO:0000256" key="14">
    <source>
        <dbReference type="ARBA" id="ARBA00023303"/>
    </source>
</evidence>
<organism evidence="16 17">
    <name type="scientific">Electrophorus electricus</name>
    <name type="common">Electric eel</name>
    <name type="synonym">Gymnotus electricus</name>
    <dbReference type="NCBI Taxonomy" id="8005"/>
    <lineage>
        <taxon>Eukaryota</taxon>
        <taxon>Metazoa</taxon>
        <taxon>Chordata</taxon>
        <taxon>Craniata</taxon>
        <taxon>Vertebrata</taxon>
        <taxon>Euteleostomi</taxon>
        <taxon>Actinopterygii</taxon>
        <taxon>Neopterygii</taxon>
        <taxon>Teleostei</taxon>
        <taxon>Ostariophysi</taxon>
        <taxon>Gymnotiformes</taxon>
        <taxon>Gymnotoidei</taxon>
        <taxon>Gymnotidae</taxon>
        <taxon>Electrophorus</taxon>
    </lineage>
</organism>
<dbReference type="PANTHER" id="PTHR10166:SF25">
    <property type="entry name" value="VOLTAGE-DEPENDENT CALCIUM CHANNEL SUBUNIT ALPHA-2_DELTA-3"/>
    <property type="match status" value="1"/>
</dbReference>
<keyword evidence="17" id="KW-1185">Reference proteome</keyword>
<reference evidence="16" key="3">
    <citation type="submission" date="2020-05" db="EMBL/GenBank/DDBJ databases">
        <title>Electrophorus electricus (electric eel) genome, fEleEle1, primary haplotype.</title>
        <authorList>
            <person name="Myers G."/>
            <person name="Meyer A."/>
            <person name="Fedrigo O."/>
            <person name="Formenti G."/>
            <person name="Rhie A."/>
            <person name="Tracey A."/>
            <person name="Sims Y."/>
            <person name="Jarvis E.D."/>
        </authorList>
    </citation>
    <scope>NUCLEOTIDE SEQUENCE [LARGE SCALE GENOMIC DNA]</scope>
</reference>
<dbReference type="AlphaFoldDB" id="A0A4W4EPA2"/>
<dbReference type="CDD" id="cd01463">
    <property type="entry name" value="vWA_VGCC_like"/>
    <property type="match status" value="1"/>
</dbReference>
<keyword evidence="10" id="KW-1133">Transmembrane helix</keyword>
<evidence type="ECO:0000256" key="12">
    <source>
        <dbReference type="ARBA" id="ARBA00023136"/>
    </source>
</evidence>
<keyword evidence="8" id="KW-0106">Calcium</keyword>
<dbReference type="STRING" id="8005.ENSEEEP00000013961"/>
<dbReference type="PROSITE" id="PS50234">
    <property type="entry name" value="VWFA"/>
    <property type="match status" value="1"/>
</dbReference>
<evidence type="ECO:0000256" key="1">
    <source>
        <dbReference type="ARBA" id="ARBA00004479"/>
    </source>
</evidence>
<dbReference type="SUPFAM" id="SSF53300">
    <property type="entry name" value="vWA-like"/>
    <property type="match status" value="1"/>
</dbReference>
<dbReference type="Gene3D" id="3.40.50.410">
    <property type="entry name" value="von Willebrand factor, type A domain"/>
    <property type="match status" value="1"/>
</dbReference>
<keyword evidence="3" id="KW-0813">Transport</keyword>
<dbReference type="SMART" id="SM00327">
    <property type="entry name" value="VWA"/>
    <property type="match status" value="1"/>
</dbReference>
<evidence type="ECO:0000256" key="10">
    <source>
        <dbReference type="ARBA" id="ARBA00022989"/>
    </source>
</evidence>
<reference evidence="16" key="4">
    <citation type="submission" date="2025-08" db="UniProtKB">
        <authorList>
            <consortium name="Ensembl"/>
        </authorList>
    </citation>
    <scope>IDENTIFICATION</scope>
</reference>
<comment type="similarity">
    <text evidence="2">Belongs to the calcium channel subunit alpha-2/delta family.</text>
</comment>
<evidence type="ECO:0000256" key="11">
    <source>
        <dbReference type="ARBA" id="ARBA00023065"/>
    </source>
</evidence>
<evidence type="ECO:0000256" key="4">
    <source>
        <dbReference type="ARBA" id="ARBA00022568"/>
    </source>
</evidence>
<evidence type="ECO:0000259" key="15">
    <source>
        <dbReference type="PROSITE" id="PS50234"/>
    </source>
</evidence>
<dbReference type="PANTHER" id="PTHR10166">
    <property type="entry name" value="VOLTAGE-DEPENDENT CALCIUM CHANNEL SUBUNIT ALPHA-2/DELTA-RELATED"/>
    <property type="match status" value="1"/>
</dbReference>
<accession>A0A4W4EPA2</accession>
<sequence>MVITNFQLCDHASFRLGDWCSLKALSRRPNPKQTTTPNILCVTWLKTHPIIHIHSDPHNQNIDITCFSMSQLYINLLRPYQYCELLPLVLSYEYFNAVLINELDQEGNNVELGGEFILQPNEHFNNLSVNLSLSVVQVPTNMYNKDSAIVNGVYWSEALNKVFVDNFERDPSLIWQYFGSAKGFFRQYPGIKWTPDEHGVIAFDCRNRKWYIQAATSPKDVVILLDVSGSMKGLRLTIAKQTVSSILDTLGDDDFFNIIAYNEELHYVETCLNTTLVQADITNKDHFREHLDKLQARGIGMLDVALTEAFELLSDFNQTGRGSTCSQAIMLVTDGAVDTYDAVFAKYNWPDRKVRIFPYLIGRESAFADNLKWMACANKGYFTQISTLADVQENVMEYLHVLSRPKVIDQEHDVVWTEAYIDNTMEDKQSPVTTVAMPVFSTKNETNRGILLGVVGTDVPVSELLKTLPKYKLGIHGYAFAITNNGYVLTHPDLNGLSSPRVVNNRNCGNN</sequence>
<keyword evidence="11" id="KW-0406">Ion transport</keyword>
<evidence type="ECO:0000256" key="2">
    <source>
        <dbReference type="ARBA" id="ARBA00007060"/>
    </source>
</evidence>
<dbReference type="Proteomes" id="UP000314983">
    <property type="component" value="Chromosome 18"/>
</dbReference>
<keyword evidence="6" id="KW-0812">Transmembrane</keyword>
<dbReference type="Ensembl" id="ENSEEET00000014132.2">
    <property type="protein sequence ID" value="ENSEEEP00000013961.2"/>
    <property type="gene ID" value="ENSEEEG00000006935.2"/>
</dbReference>
<name>A0A4W4EPA2_ELEEL</name>
<dbReference type="OMA" id="CICHHKQ"/>
<dbReference type="GO" id="GO:0005891">
    <property type="term" value="C:voltage-gated calcium channel complex"/>
    <property type="evidence" value="ECO:0007669"/>
    <property type="project" value="TreeGrafter"/>
</dbReference>
<dbReference type="InterPro" id="IPR036465">
    <property type="entry name" value="vWFA_dom_sf"/>
</dbReference>
<evidence type="ECO:0000313" key="17">
    <source>
        <dbReference type="Proteomes" id="UP000314983"/>
    </source>
</evidence>
<dbReference type="InterPro" id="IPR013608">
    <property type="entry name" value="VWA_N"/>
</dbReference>
<evidence type="ECO:0000256" key="13">
    <source>
        <dbReference type="ARBA" id="ARBA00023180"/>
    </source>
</evidence>
<dbReference type="Gene3D" id="3.30.450.20">
    <property type="entry name" value="PAS domain"/>
    <property type="match status" value="1"/>
</dbReference>
<keyword evidence="9" id="KW-0851">Voltage-gated channel</keyword>
<feature type="domain" description="VWFA" evidence="15">
    <location>
        <begin position="220"/>
        <end position="402"/>
    </location>
</feature>
<dbReference type="Pfam" id="PF08399">
    <property type="entry name" value="VWA_N"/>
    <property type="match status" value="1"/>
</dbReference>
<keyword evidence="7" id="KW-0732">Signal</keyword>
<evidence type="ECO:0000256" key="6">
    <source>
        <dbReference type="ARBA" id="ARBA00022692"/>
    </source>
</evidence>
<keyword evidence="5" id="KW-0107">Calcium channel</keyword>
<comment type="subcellular location">
    <subcellularLocation>
        <location evidence="1">Membrane</location>
        <topology evidence="1">Single-pass type I membrane protein</topology>
    </subcellularLocation>
</comment>
<proteinExistence type="inferred from homology"/>
<dbReference type="InterPro" id="IPR002035">
    <property type="entry name" value="VWF_A"/>
</dbReference>
<keyword evidence="14" id="KW-0407">Ion channel</keyword>